<evidence type="ECO:0000313" key="1">
    <source>
        <dbReference type="EMBL" id="KZL94125.1"/>
    </source>
</evidence>
<organism evidence="1 2">
    <name type="scientific">Clostridium magnum DSM 2767</name>
    <dbReference type="NCBI Taxonomy" id="1121326"/>
    <lineage>
        <taxon>Bacteria</taxon>
        <taxon>Bacillati</taxon>
        <taxon>Bacillota</taxon>
        <taxon>Clostridia</taxon>
        <taxon>Eubacteriales</taxon>
        <taxon>Clostridiaceae</taxon>
        <taxon>Clostridium</taxon>
    </lineage>
</organism>
<comment type="caution">
    <text evidence="1">The sequence shown here is derived from an EMBL/GenBank/DDBJ whole genome shotgun (WGS) entry which is preliminary data.</text>
</comment>
<dbReference type="Proteomes" id="UP000076603">
    <property type="component" value="Unassembled WGS sequence"/>
</dbReference>
<gene>
    <name evidence="1" type="ORF">CLMAG_11780</name>
</gene>
<dbReference type="AlphaFoldDB" id="A0A162UNW4"/>
<dbReference type="OrthoDB" id="1930945at2"/>
<name>A0A162UNW4_9CLOT</name>
<dbReference type="EMBL" id="LWAE01000001">
    <property type="protein sequence ID" value="KZL94125.1"/>
    <property type="molecule type" value="Genomic_DNA"/>
</dbReference>
<protein>
    <submittedName>
        <fullName evidence="1">Uncharacterized protein</fullName>
    </submittedName>
</protein>
<sequence length="112" mass="12941">MENREKILISKEIIDKIKAGLHTIRLTTKEKSIQKEAATLVKLLEAETNMDSLSLEEKILQKMKETKSTDPDMNANLYILHRKLVNGQISEQQALELFEAYVRTDNMNNGFY</sequence>
<evidence type="ECO:0000313" key="2">
    <source>
        <dbReference type="Proteomes" id="UP000076603"/>
    </source>
</evidence>
<keyword evidence="2" id="KW-1185">Reference proteome</keyword>
<proteinExistence type="predicted"/>
<accession>A0A162UNW4</accession>
<dbReference type="PATRIC" id="fig|1121326.3.peg.1144"/>
<reference evidence="1 2" key="1">
    <citation type="submission" date="2016-04" db="EMBL/GenBank/DDBJ databases">
        <title>Genome sequence of Clostridium magnum DSM 2767.</title>
        <authorList>
            <person name="Poehlein A."/>
            <person name="Uhlig R."/>
            <person name="Fischer R."/>
            <person name="Bahl H."/>
            <person name="Daniel R."/>
        </authorList>
    </citation>
    <scope>NUCLEOTIDE SEQUENCE [LARGE SCALE GENOMIC DNA]</scope>
    <source>
        <strain evidence="1 2">DSM 2767</strain>
    </source>
</reference>
<dbReference type="RefSeq" id="WP_066619109.1">
    <property type="nucleotide sequence ID" value="NZ_FQXL01000009.1"/>
</dbReference>